<dbReference type="InterPro" id="IPR014030">
    <property type="entry name" value="Ketoacyl_synth_N"/>
</dbReference>
<dbReference type="GO" id="GO:0004315">
    <property type="term" value="F:3-oxoacyl-[acyl-carrier-protein] synthase activity"/>
    <property type="evidence" value="ECO:0007669"/>
    <property type="project" value="UniProtKB-EC"/>
</dbReference>
<evidence type="ECO:0000256" key="4">
    <source>
        <dbReference type="RuleBase" id="RU003694"/>
    </source>
</evidence>
<protein>
    <recommendedName>
        <fullName evidence="2">beta-ketoacyl-[acyl-carrier-protein] synthase I</fullName>
        <ecNumber evidence="2">2.3.1.41</ecNumber>
    </recommendedName>
</protein>
<evidence type="ECO:0000313" key="6">
    <source>
        <dbReference type="EnsemblMetazoa" id="XP_020905103.1"/>
    </source>
</evidence>
<dbReference type="PROSITE" id="PS52004">
    <property type="entry name" value="KS3_2"/>
    <property type="match status" value="1"/>
</dbReference>
<dbReference type="SUPFAM" id="SSF53901">
    <property type="entry name" value="Thiolase-like"/>
    <property type="match status" value="2"/>
</dbReference>
<dbReference type="InterPro" id="IPR020841">
    <property type="entry name" value="PKS_Beta-ketoAc_synthase_dom"/>
</dbReference>
<dbReference type="Gene3D" id="3.40.47.10">
    <property type="match status" value="1"/>
</dbReference>
<dbReference type="Pfam" id="PF02801">
    <property type="entry name" value="Ketoacyl-synt_C"/>
    <property type="match status" value="1"/>
</dbReference>
<evidence type="ECO:0000256" key="3">
    <source>
        <dbReference type="ARBA" id="ARBA00022679"/>
    </source>
</evidence>
<name>A0A913XIW3_EXADI</name>
<dbReference type="Proteomes" id="UP000887567">
    <property type="component" value="Unplaced"/>
</dbReference>
<dbReference type="AlphaFoldDB" id="A0A913XIW3"/>
<dbReference type="GeneID" id="110243354"/>
<dbReference type="GO" id="GO:0006633">
    <property type="term" value="P:fatty acid biosynthetic process"/>
    <property type="evidence" value="ECO:0007669"/>
    <property type="project" value="TreeGrafter"/>
</dbReference>
<keyword evidence="3 4" id="KW-0808">Transferase</keyword>
<dbReference type="EC" id="2.3.1.41" evidence="2"/>
<dbReference type="OMA" id="ISAXCAT"/>
<dbReference type="EnsemblMetazoa" id="XM_021049444.1">
    <property type="protein sequence ID" value="XP_020905103.1"/>
    <property type="gene ID" value="LOC110243354"/>
</dbReference>
<evidence type="ECO:0000256" key="1">
    <source>
        <dbReference type="ARBA" id="ARBA00008467"/>
    </source>
</evidence>
<organism evidence="6 7">
    <name type="scientific">Exaiptasia diaphana</name>
    <name type="common">Tropical sea anemone</name>
    <name type="synonym">Aiptasia pulchella</name>
    <dbReference type="NCBI Taxonomy" id="2652724"/>
    <lineage>
        <taxon>Eukaryota</taxon>
        <taxon>Metazoa</taxon>
        <taxon>Cnidaria</taxon>
        <taxon>Anthozoa</taxon>
        <taxon>Hexacorallia</taxon>
        <taxon>Actiniaria</taxon>
        <taxon>Aiptasiidae</taxon>
        <taxon>Exaiptasia</taxon>
    </lineage>
</organism>
<dbReference type="RefSeq" id="XP_020905103.1">
    <property type="nucleotide sequence ID" value="XM_021049444.1"/>
</dbReference>
<evidence type="ECO:0000259" key="5">
    <source>
        <dbReference type="PROSITE" id="PS52004"/>
    </source>
</evidence>
<dbReference type="Pfam" id="PF00109">
    <property type="entry name" value="ketoacyl-synt"/>
    <property type="match status" value="1"/>
</dbReference>
<reference evidence="6" key="1">
    <citation type="submission" date="2022-11" db="UniProtKB">
        <authorList>
            <consortium name="EnsemblMetazoa"/>
        </authorList>
    </citation>
    <scope>IDENTIFICATION</scope>
</reference>
<dbReference type="PANTHER" id="PTHR11712:SF336">
    <property type="entry name" value="3-OXOACYL-[ACYL-CARRIER-PROTEIN] SYNTHASE, MITOCHONDRIAL"/>
    <property type="match status" value="1"/>
</dbReference>
<dbReference type="OrthoDB" id="5334845at2759"/>
<dbReference type="SMART" id="SM00825">
    <property type="entry name" value="PKS_KS"/>
    <property type="match status" value="1"/>
</dbReference>
<dbReference type="InterPro" id="IPR016039">
    <property type="entry name" value="Thiolase-like"/>
</dbReference>
<dbReference type="KEGG" id="epa:110243354"/>
<accession>A0A913XIW3</accession>
<dbReference type="InterPro" id="IPR000794">
    <property type="entry name" value="Beta-ketoacyl_synthase"/>
</dbReference>
<evidence type="ECO:0000256" key="2">
    <source>
        <dbReference type="ARBA" id="ARBA00013191"/>
    </source>
</evidence>
<keyword evidence="7" id="KW-1185">Reference proteome</keyword>
<dbReference type="InterPro" id="IPR014031">
    <property type="entry name" value="Ketoacyl_synth_C"/>
</dbReference>
<dbReference type="GO" id="GO:0005829">
    <property type="term" value="C:cytosol"/>
    <property type="evidence" value="ECO:0007669"/>
    <property type="project" value="TreeGrafter"/>
</dbReference>
<proteinExistence type="inferred from homology"/>
<feature type="domain" description="Ketosynthase family 3 (KS3)" evidence="5">
    <location>
        <begin position="1"/>
        <end position="291"/>
    </location>
</feature>
<comment type="similarity">
    <text evidence="1 4">Belongs to the thiolase-like superfamily. Beta-ketoacyl-ACP synthases family.</text>
</comment>
<sequence length="294" mass="31588">MGLQEKYRNKLKHLNINYGLNFLDTDLIGITSELLNTKGEGYTIGAASASGNMGLVQGARLIESGDYDVVIVIAPMMEMSIYEYVGFTEMSAMSTLKEDKNVSAICRPFDKDHSGFVFGENAGCIVLESSEHLGKRNAKSWGQIKGTGVVLDGNRNPNPSMEGESAAMNKALQKAGISSSEIDYVNMHGSSSPLGDRTEVEAAQNVGLTNAWANSTKSLIGHGVVAAGLVEAVASTIQLNEGFVHASNNLENPIDSEMKWAVKQEECPELKWAITNSYGFGGINTSLVIKKNEN</sequence>
<dbReference type="PANTHER" id="PTHR11712">
    <property type="entry name" value="POLYKETIDE SYNTHASE-RELATED"/>
    <property type="match status" value="1"/>
</dbReference>
<evidence type="ECO:0000313" key="7">
    <source>
        <dbReference type="Proteomes" id="UP000887567"/>
    </source>
</evidence>